<keyword evidence="2" id="KW-1185">Reference proteome</keyword>
<dbReference type="AlphaFoldDB" id="M9M493"/>
<proteinExistence type="predicted"/>
<evidence type="ECO:0000313" key="1">
    <source>
        <dbReference type="EMBL" id="GAC42098.1"/>
    </source>
</evidence>
<gene>
    <name evidence="1" type="ORF">PPOP_1455</name>
</gene>
<reference evidence="1 2" key="1">
    <citation type="submission" date="2012-10" db="EMBL/GenBank/DDBJ databases">
        <title>Draft Genome Sequence of Paenibacillus popilliae ATCC 14706T.</title>
        <authorList>
            <person name="Iiyama K."/>
            <person name="Mori K."/>
            <person name="Mon H."/>
            <person name="Chieda Y."/>
            <person name="Lee J.M."/>
            <person name="Kusakabe T."/>
            <person name="Tashiro K."/>
            <person name="Asano S."/>
            <person name="Yasunaga-Aoki C."/>
            <person name="Shimizu S."/>
        </authorList>
    </citation>
    <scope>NUCLEOTIDE SEQUENCE [LARGE SCALE GENOMIC DNA]</scope>
    <source>
        <strain evidence="1 2">ATCC 14706</strain>
    </source>
</reference>
<dbReference type="Proteomes" id="UP000029453">
    <property type="component" value="Unassembled WGS sequence"/>
</dbReference>
<sequence>MISERHNIYNLFPASDAIIGYYYLKYLEGKLSLHELLLQCGDEADGGEGATVECEEFHAISTAIEKDERLVEDTIFQEKIATLFKPFRVIAEKQKEALVNY</sequence>
<dbReference type="EMBL" id="BALG01000072">
    <property type="protein sequence ID" value="GAC42098.1"/>
    <property type="molecule type" value="Genomic_DNA"/>
</dbReference>
<name>M9M493_PAEPP</name>
<organism evidence="1 2">
    <name type="scientific">Paenibacillus popilliae ATCC 14706</name>
    <dbReference type="NCBI Taxonomy" id="1212764"/>
    <lineage>
        <taxon>Bacteria</taxon>
        <taxon>Bacillati</taxon>
        <taxon>Bacillota</taxon>
        <taxon>Bacilli</taxon>
        <taxon>Bacillales</taxon>
        <taxon>Paenibacillaceae</taxon>
        <taxon>Paenibacillus</taxon>
    </lineage>
</organism>
<protein>
    <submittedName>
        <fullName evidence="1">Uncharacterized protein</fullName>
    </submittedName>
</protein>
<accession>M9M493</accession>
<comment type="caution">
    <text evidence="1">The sequence shown here is derived from an EMBL/GenBank/DDBJ whole genome shotgun (WGS) entry which is preliminary data.</text>
</comment>
<dbReference type="RefSeq" id="WP_006285498.1">
    <property type="nucleotide sequence ID" value="NZ_BALG01000072.1"/>
</dbReference>
<evidence type="ECO:0000313" key="2">
    <source>
        <dbReference type="Proteomes" id="UP000029453"/>
    </source>
</evidence>